<proteinExistence type="predicted"/>
<evidence type="ECO:0000313" key="2">
    <source>
        <dbReference type="EMBL" id="OCH95980.1"/>
    </source>
</evidence>
<name>A0A8E2DUA1_9APHY</name>
<evidence type="ECO:0000256" key="1">
    <source>
        <dbReference type="SAM" id="MobiDB-lite"/>
    </source>
</evidence>
<evidence type="ECO:0000313" key="3">
    <source>
        <dbReference type="Proteomes" id="UP000250043"/>
    </source>
</evidence>
<gene>
    <name evidence="2" type="ORF">OBBRIDRAFT_447879</name>
</gene>
<reference evidence="2 3" key="1">
    <citation type="submission" date="2016-07" db="EMBL/GenBank/DDBJ databases">
        <title>Draft genome of the white-rot fungus Obba rivulosa 3A-2.</title>
        <authorList>
            <consortium name="DOE Joint Genome Institute"/>
            <person name="Miettinen O."/>
            <person name="Riley R."/>
            <person name="Acob R."/>
            <person name="Barry K."/>
            <person name="Cullen D."/>
            <person name="De Vries R."/>
            <person name="Hainaut M."/>
            <person name="Hatakka A."/>
            <person name="Henrissat B."/>
            <person name="Hilden K."/>
            <person name="Kuo R."/>
            <person name="Labutti K."/>
            <person name="Lipzen A."/>
            <person name="Makela M.R."/>
            <person name="Sandor L."/>
            <person name="Spatafora J.W."/>
            <person name="Grigoriev I.V."/>
            <person name="Hibbett D.S."/>
        </authorList>
    </citation>
    <scope>NUCLEOTIDE SEQUENCE [LARGE SCALE GENOMIC DNA]</scope>
    <source>
        <strain evidence="2 3">3A-2</strain>
    </source>
</reference>
<dbReference type="AlphaFoldDB" id="A0A8E2DUA1"/>
<sequence>MEACCQIPIASLAHIITRHCQHRTCLTSSTIVLYLPSTYSRNNSPLTALSCCLVSEELVRFLRRLIARQLGGEVVDVDGVEGIMGAIGTDGVDTAVLRTALDGTLAAEAMTTGPHSSSRRTATRPRINSHLTNNHPMAAHIKDIHHINPSLISEGIRSILTMDLRQAAPHAAVVEDLEAGITHGAAMVAHRAVKAAMVDTVLEGEVTMVVTIRVVGEVAMVAALDPEAVEADMEVTEAHLRTACLGTTRGRTAPHAADHMVHLAAEGEGVTE</sequence>
<accession>A0A8E2DUA1</accession>
<dbReference type="EMBL" id="KV722333">
    <property type="protein sequence ID" value="OCH95980.1"/>
    <property type="molecule type" value="Genomic_DNA"/>
</dbReference>
<feature type="region of interest" description="Disordered" evidence="1">
    <location>
        <begin position="109"/>
        <end position="132"/>
    </location>
</feature>
<keyword evidence="3" id="KW-1185">Reference proteome</keyword>
<protein>
    <submittedName>
        <fullName evidence="2">Uncharacterized protein</fullName>
    </submittedName>
</protein>
<organism evidence="2 3">
    <name type="scientific">Obba rivulosa</name>
    <dbReference type="NCBI Taxonomy" id="1052685"/>
    <lineage>
        <taxon>Eukaryota</taxon>
        <taxon>Fungi</taxon>
        <taxon>Dikarya</taxon>
        <taxon>Basidiomycota</taxon>
        <taxon>Agaricomycotina</taxon>
        <taxon>Agaricomycetes</taxon>
        <taxon>Polyporales</taxon>
        <taxon>Gelatoporiaceae</taxon>
        <taxon>Obba</taxon>
    </lineage>
</organism>
<dbReference type="Proteomes" id="UP000250043">
    <property type="component" value="Unassembled WGS sequence"/>
</dbReference>